<organism evidence="1 2">
    <name type="scientific">Lachnospira eligens (strain ATCC 27750 / DSM 3376 / VPI C15-48 / C15-B4)</name>
    <name type="common">Eubacterium eligens</name>
    <dbReference type="NCBI Taxonomy" id="515620"/>
    <lineage>
        <taxon>Bacteria</taxon>
        <taxon>Bacillati</taxon>
        <taxon>Bacillota</taxon>
        <taxon>Clostridia</taxon>
        <taxon>Lachnospirales</taxon>
        <taxon>Lachnospiraceae</taxon>
        <taxon>Lachnospira</taxon>
    </lineage>
</organism>
<dbReference type="KEGG" id="eel:EUBELI_01977"/>
<dbReference type="AlphaFoldDB" id="C4Z4S1"/>
<name>C4Z4S1_LACE2</name>
<evidence type="ECO:0000313" key="2">
    <source>
        <dbReference type="Proteomes" id="UP000001476"/>
    </source>
</evidence>
<sequence>MGIMAMNINIYYGGRGLVDDPTVFVINKIQEVLTELNVNVTRYNLYEMKNTITTLSQTITEADGLILATTVEWVGMGGYMQTFLDSCWLYSDKSQAASIYMFPVVMARTYGEREVTLALNNSWEIIGGKIGQALSAYIDDTTDFEFNSEYNTIIEKYAENVYRTISQKIKQLPSSSQTIKNNMLKDTIKLTPQESEQLSKYASDDDFVKTQKQDIESLASIYKELLSDQENGGDDYYINVFKDNFKPAAGFKSTYMLSISDKEKLISIYVDGSQIKVELGENKGADVIGKLTKETFDNVVKGRDTFHRAFMTGAMTARGNLKTLRMLDEIFRFQN</sequence>
<protein>
    <recommendedName>
        <fullName evidence="3">SCP-2 sterol transfer family protein</fullName>
    </recommendedName>
</protein>
<dbReference type="InterPro" id="IPR029039">
    <property type="entry name" value="Flavoprotein-like_sf"/>
</dbReference>
<dbReference type="STRING" id="515620.EUBELI_01977"/>
<dbReference type="EMBL" id="CP001104">
    <property type="protein sequence ID" value="ACR72960.1"/>
    <property type="molecule type" value="Genomic_DNA"/>
</dbReference>
<evidence type="ECO:0008006" key="3">
    <source>
        <dbReference type="Google" id="ProtNLM"/>
    </source>
</evidence>
<gene>
    <name evidence="1" type="ordered locus">EUBELI_01977</name>
</gene>
<dbReference type="eggNOG" id="COG0655">
    <property type="taxonomic scope" value="Bacteria"/>
</dbReference>
<dbReference type="InterPro" id="IPR036527">
    <property type="entry name" value="SCP2_sterol-bd_dom_sf"/>
</dbReference>
<dbReference type="SUPFAM" id="SSF55718">
    <property type="entry name" value="SCP-like"/>
    <property type="match status" value="1"/>
</dbReference>
<reference evidence="1 2" key="1">
    <citation type="journal article" date="2009" name="Proc. Natl. Acad. Sci. U.S.A.">
        <title>Characterizing a model human gut microbiota composed of members of its two dominant bacterial phyla.</title>
        <authorList>
            <person name="Mahowald M.A."/>
            <person name="Rey F.E."/>
            <person name="Seedorf H."/>
            <person name="Turnbaugh P.J."/>
            <person name="Fulton R.S."/>
            <person name="Wollam A."/>
            <person name="Shah N."/>
            <person name="Wang C."/>
            <person name="Magrini V."/>
            <person name="Wilson R.K."/>
            <person name="Cantarel B.L."/>
            <person name="Coutinho P.M."/>
            <person name="Henrissat B."/>
            <person name="Crock L.W."/>
            <person name="Russell A."/>
            <person name="Verberkmoes N.C."/>
            <person name="Hettich R.L."/>
            <person name="Gordon J.I."/>
        </authorList>
    </citation>
    <scope>NUCLEOTIDE SEQUENCE [LARGE SCALE GENOMIC DNA]</scope>
    <source>
        <strain evidence="2">ATCC 27750 / DSM 3376 / VPI C15-48 / C15-B4</strain>
    </source>
</reference>
<dbReference type="eggNOG" id="COG3255">
    <property type="taxonomic scope" value="Bacteria"/>
</dbReference>
<dbReference type="Gene3D" id="3.40.50.360">
    <property type="match status" value="1"/>
</dbReference>
<evidence type="ECO:0000313" key="1">
    <source>
        <dbReference type="EMBL" id="ACR72960.1"/>
    </source>
</evidence>
<dbReference type="Gene3D" id="3.30.1050.10">
    <property type="entry name" value="SCP2 sterol-binding domain"/>
    <property type="match status" value="1"/>
</dbReference>
<dbReference type="Proteomes" id="UP000001476">
    <property type="component" value="Chromosome"/>
</dbReference>
<dbReference type="SUPFAM" id="SSF52218">
    <property type="entry name" value="Flavoproteins"/>
    <property type="match status" value="1"/>
</dbReference>
<accession>C4Z4S1</accession>
<keyword evidence="2" id="KW-1185">Reference proteome</keyword>
<proteinExistence type="predicted"/>
<dbReference type="HOGENOM" id="CLU_839080_0_0_9"/>